<dbReference type="GO" id="GO:0046872">
    <property type="term" value="F:metal ion binding"/>
    <property type="evidence" value="ECO:0007669"/>
    <property type="project" value="UniProtKB-KW"/>
</dbReference>
<protein>
    <submittedName>
        <fullName evidence="5">Sulfite exporter TauE/SafE</fullName>
    </submittedName>
</protein>
<accession>A0A1D3TWI1</accession>
<dbReference type="InterPro" id="IPR036163">
    <property type="entry name" value="HMA_dom_sf"/>
</dbReference>
<reference evidence="5 6" key="1">
    <citation type="submission" date="2016-09" db="EMBL/GenBank/DDBJ databases">
        <authorList>
            <person name="Capua I."/>
            <person name="De Benedictis P."/>
            <person name="Joannis T."/>
            <person name="Lombin L.H."/>
            <person name="Cattoli G."/>
        </authorList>
    </citation>
    <scope>NUCLEOTIDE SEQUENCE [LARGE SCALE GENOMIC DNA]</scope>
    <source>
        <strain evidence="5 6">GluBS11</strain>
    </source>
</reference>
<feature type="compositionally biased region" description="Acidic residues" evidence="2">
    <location>
        <begin position="504"/>
        <end position="530"/>
    </location>
</feature>
<dbReference type="PROSITE" id="PS01047">
    <property type="entry name" value="HMA_1"/>
    <property type="match status" value="1"/>
</dbReference>
<feature type="transmembrane region" description="Helical" evidence="3">
    <location>
        <begin position="312"/>
        <end position="340"/>
    </location>
</feature>
<keyword evidence="6" id="KW-1185">Reference proteome</keyword>
<feature type="transmembrane region" description="Helical" evidence="3">
    <location>
        <begin position="236"/>
        <end position="257"/>
    </location>
</feature>
<feature type="transmembrane region" description="Helical" evidence="3">
    <location>
        <begin position="285"/>
        <end position="306"/>
    </location>
</feature>
<feature type="compositionally biased region" description="Basic and acidic residues" evidence="2">
    <location>
        <begin position="80"/>
        <end position="89"/>
    </location>
</feature>
<dbReference type="Pfam" id="PF13386">
    <property type="entry name" value="DsbD_2"/>
    <property type="match status" value="1"/>
</dbReference>
<dbReference type="InterPro" id="IPR006121">
    <property type="entry name" value="HMA_dom"/>
</dbReference>
<dbReference type="RefSeq" id="WP_207648880.1">
    <property type="nucleotide sequence ID" value="NZ_FMKA01000022.1"/>
</dbReference>
<dbReference type="Gene3D" id="2.60.40.420">
    <property type="entry name" value="Cupredoxins - blue copper proteins"/>
    <property type="match status" value="1"/>
</dbReference>
<feature type="transmembrane region" description="Helical" evidence="3">
    <location>
        <begin position="211"/>
        <end position="230"/>
    </location>
</feature>
<keyword evidence="1" id="KW-0479">Metal-binding</keyword>
<feature type="region of interest" description="Disordered" evidence="2">
    <location>
        <begin position="80"/>
        <end position="116"/>
    </location>
</feature>
<name>A0A1D3TWI1_9FIRM</name>
<sequence length="550" mass="57560">MEKNITKKALRLEGMTCTSCEMRIENELRKTEGVREAKASYKTQILAVSYDEARIRLKDIIKAIEALGYDVKGEVRESEIPGSSKDVKSAKSPRSAKSAKSTSDKKSGTGAESNAEKNPNHQLVIIGILILGLYLIIKNTIGFNFIPEVSPNMGYAVLFAVGLLTSLHCVAMCGGINLSVCISGVSSVSGGQDSSRFSKLAPSFLYNTGRVVSYTVIGGIVGALGSVFSISNAGSAFISILAGIFMVIMGLNMLNIFPRLRKLNPHMPKAFAGKIHSGKKNKGPFVVGLLNGLMPCGPLQAMQLYALGTGSFVAGALSMFAFSLGTVPLLFAFGAVSSFLSARFTKKMLKASAMLVIVLGFAMVSRGFAFAGIAAAPSPVGTAATENSDANTAQVSGEVQEIETVLEPGSYPPLTVQAGIPVKWTILAEPGSLNGCNNKIVMPEYGIEQKLYEGENVITFIPEETGRFGYSCWMGMIRSSITVTEGTQGDNGAAGNEGTTDPEGAADAEGTTDAEGAADAEGTADTEDPAGAETPAEIENTGLPAGCCDL</sequence>
<dbReference type="PANTHER" id="PTHR42208">
    <property type="entry name" value="HEAVY METAL TRANSPORTER-RELATED"/>
    <property type="match status" value="1"/>
</dbReference>
<dbReference type="SUPFAM" id="SSF55008">
    <property type="entry name" value="HMA, heavy metal-associated domain"/>
    <property type="match status" value="1"/>
</dbReference>
<evidence type="ECO:0000256" key="3">
    <source>
        <dbReference type="SAM" id="Phobius"/>
    </source>
</evidence>
<gene>
    <name evidence="5" type="ORF">SAMN05421730_102238</name>
</gene>
<proteinExistence type="predicted"/>
<keyword evidence="3" id="KW-0472">Membrane</keyword>
<dbReference type="CDD" id="cd00371">
    <property type="entry name" value="HMA"/>
    <property type="match status" value="1"/>
</dbReference>
<keyword evidence="3" id="KW-1133">Transmembrane helix</keyword>
<dbReference type="PANTHER" id="PTHR42208:SF1">
    <property type="entry name" value="HEAVY METAL TRANSPORTER"/>
    <property type="match status" value="1"/>
</dbReference>
<dbReference type="Gene3D" id="3.30.70.100">
    <property type="match status" value="1"/>
</dbReference>
<dbReference type="Pfam" id="PF00403">
    <property type="entry name" value="HMA"/>
    <property type="match status" value="1"/>
</dbReference>
<dbReference type="Proteomes" id="UP000199315">
    <property type="component" value="Unassembled WGS sequence"/>
</dbReference>
<dbReference type="AlphaFoldDB" id="A0A1D3TWI1"/>
<evidence type="ECO:0000313" key="5">
    <source>
        <dbReference type="EMBL" id="SCP98561.1"/>
    </source>
</evidence>
<dbReference type="STRING" id="1619234.SAMN05421730_102238"/>
<evidence type="ECO:0000313" key="6">
    <source>
        <dbReference type="Proteomes" id="UP000199315"/>
    </source>
</evidence>
<evidence type="ECO:0000256" key="2">
    <source>
        <dbReference type="SAM" id="MobiDB-lite"/>
    </source>
</evidence>
<feature type="transmembrane region" description="Helical" evidence="3">
    <location>
        <begin position="123"/>
        <end position="145"/>
    </location>
</feature>
<dbReference type="InterPro" id="IPR008972">
    <property type="entry name" value="Cupredoxin"/>
</dbReference>
<dbReference type="PROSITE" id="PS50846">
    <property type="entry name" value="HMA_2"/>
    <property type="match status" value="1"/>
</dbReference>
<feature type="transmembrane region" description="Helical" evidence="3">
    <location>
        <begin position="352"/>
        <end position="376"/>
    </location>
</feature>
<dbReference type="FunFam" id="3.30.70.100:FF:000001">
    <property type="entry name" value="ATPase copper transporting beta"/>
    <property type="match status" value="1"/>
</dbReference>
<feature type="region of interest" description="Disordered" evidence="2">
    <location>
        <begin position="485"/>
        <end position="550"/>
    </location>
</feature>
<evidence type="ECO:0000259" key="4">
    <source>
        <dbReference type="PROSITE" id="PS50846"/>
    </source>
</evidence>
<dbReference type="InterPro" id="IPR039447">
    <property type="entry name" value="UreH-like_TM_dom"/>
</dbReference>
<evidence type="ECO:0000256" key="1">
    <source>
        <dbReference type="ARBA" id="ARBA00022723"/>
    </source>
</evidence>
<feature type="transmembrane region" description="Helical" evidence="3">
    <location>
        <begin position="157"/>
        <end position="190"/>
    </location>
</feature>
<keyword evidence="3" id="KW-0812">Transmembrane</keyword>
<feature type="domain" description="HMA" evidence="4">
    <location>
        <begin position="6"/>
        <end position="72"/>
    </location>
</feature>
<dbReference type="InterPro" id="IPR017969">
    <property type="entry name" value="Heavy-metal-associated_CS"/>
</dbReference>
<feature type="compositionally biased region" description="Low complexity" evidence="2">
    <location>
        <begin position="90"/>
        <end position="101"/>
    </location>
</feature>
<organism evidence="5 6">
    <name type="scientific">Anaerobium acetethylicum</name>
    <dbReference type="NCBI Taxonomy" id="1619234"/>
    <lineage>
        <taxon>Bacteria</taxon>
        <taxon>Bacillati</taxon>
        <taxon>Bacillota</taxon>
        <taxon>Clostridia</taxon>
        <taxon>Lachnospirales</taxon>
        <taxon>Lachnospiraceae</taxon>
        <taxon>Anaerobium</taxon>
    </lineage>
</organism>
<dbReference type="EMBL" id="FMKA01000022">
    <property type="protein sequence ID" value="SCP98561.1"/>
    <property type="molecule type" value="Genomic_DNA"/>
</dbReference>